<evidence type="ECO:0000256" key="1">
    <source>
        <dbReference type="ARBA" id="ARBA00004651"/>
    </source>
</evidence>
<organism evidence="11 12">
    <name type="scientific">Candidatus Francisella endociliophora</name>
    <dbReference type="NCBI Taxonomy" id="653937"/>
    <lineage>
        <taxon>Bacteria</taxon>
        <taxon>Pseudomonadati</taxon>
        <taxon>Pseudomonadota</taxon>
        <taxon>Gammaproteobacteria</taxon>
        <taxon>Thiotrichales</taxon>
        <taxon>Francisellaceae</taxon>
        <taxon>Francisella</taxon>
    </lineage>
</organism>
<evidence type="ECO:0000256" key="2">
    <source>
        <dbReference type="ARBA" id="ARBA00022448"/>
    </source>
</evidence>
<dbReference type="EMBL" id="CP009574">
    <property type="protein sequence ID" value="AIT10267.1"/>
    <property type="molecule type" value="Genomic_DNA"/>
</dbReference>
<keyword evidence="2 8" id="KW-0813">Transport</keyword>
<evidence type="ECO:0000256" key="6">
    <source>
        <dbReference type="ARBA" id="ARBA00022989"/>
    </source>
</evidence>
<dbReference type="PANTHER" id="PTHR23517">
    <property type="entry name" value="RESISTANCE PROTEIN MDTM, PUTATIVE-RELATED-RELATED"/>
    <property type="match status" value="1"/>
</dbReference>
<evidence type="ECO:0000259" key="10">
    <source>
        <dbReference type="PROSITE" id="PS50850"/>
    </source>
</evidence>
<evidence type="ECO:0000313" key="11">
    <source>
        <dbReference type="EMBL" id="AIT10267.1"/>
    </source>
</evidence>
<dbReference type="InterPro" id="IPR018456">
    <property type="entry name" value="PTR2_symporter_CS"/>
</dbReference>
<keyword evidence="7 9" id="KW-0472">Membrane</keyword>
<dbReference type="PROSITE" id="PS01022">
    <property type="entry name" value="PTR2_1"/>
    <property type="match status" value="1"/>
</dbReference>
<keyword evidence="12" id="KW-1185">Reference proteome</keyword>
<dbReference type="HOGENOM" id="CLU_004790_0_0_6"/>
<dbReference type="InterPro" id="IPR036259">
    <property type="entry name" value="MFS_trans_sf"/>
</dbReference>
<dbReference type="SUPFAM" id="SSF103473">
    <property type="entry name" value="MFS general substrate transporter"/>
    <property type="match status" value="1"/>
</dbReference>
<comment type="subcellular location">
    <subcellularLocation>
        <location evidence="1">Cell membrane</location>
        <topology evidence="1">Multi-pass membrane protein</topology>
    </subcellularLocation>
    <subcellularLocation>
        <location evidence="8">Membrane</location>
        <topology evidence="8">Multi-pass membrane protein</topology>
    </subcellularLocation>
</comment>
<feature type="transmembrane region" description="Helical" evidence="9">
    <location>
        <begin position="30"/>
        <end position="51"/>
    </location>
</feature>
<protein>
    <submittedName>
        <fullName evidence="11">MFS transporter</fullName>
    </submittedName>
</protein>
<feature type="domain" description="Major facilitator superfamily (MFS) profile" evidence="10">
    <location>
        <begin position="1"/>
        <end position="455"/>
    </location>
</feature>
<evidence type="ECO:0000256" key="4">
    <source>
        <dbReference type="ARBA" id="ARBA00022692"/>
    </source>
</evidence>
<dbReference type="InterPro" id="IPR005279">
    <property type="entry name" value="Dipep/tripep_permease"/>
</dbReference>
<keyword evidence="5" id="KW-0571">Peptide transport</keyword>
<feature type="transmembrane region" description="Helical" evidence="9">
    <location>
        <begin position="83"/>
        <end position="101"/>
    </location>
</feature>
<dbReference type="Gene3D" id="1.20.1250.20">
    <property type="entry name" value="MFS general substrate transporter like domains"/>
    <property type="match status" value="1"/>
</dbReference>
<feature type="transmembrane region" description="Helical" evidence="9">
    <location>
        <begin position="383"/>
        <end position="404"/>
    </location>
</feature>
<dbReference type="AlphaFoldDB" id="A0A097ERV1"/>
<keyword evidence="4 8" id="KW-0812">Transmembrane</keyword>
<dbReference type="CDD" id="cd17346">
    <property type="entry name" value="MFS_DtpA_like"/>
    <property type="match status" value="1"/>
</dbReference>
<accession>A0A097ERV1</accession>
<reference evidence="11 12" key="1">
    <citation type="submission" date="2014-10" db="EMBL/GenBank/DDBJ databases">
        <title>Whole genome sequence of Francisella endociliophora strain FSC1006, isolated from a laboratory culture of the marine ciliate Euplotes raikovi.</title>
        <authorList>
            <person name="Granberg M."/>
            <person name="Backman S."/>
            <person name="Lundmark E."/>
            <person name="Nilsson E."/>
            <person name="Karlsson E."/>
            <person name="Thelaus J."/>
            <person name="Ohrman C."/>
            <person name="Larkeryd A."/>
            <person name="Stenberg P."/>
        </authorList>
    </citation>
    <scope>NUCLEOTIDE SEQUENCE [LARGE SCALE GENOMIC DNA]</scope>
    <source>
        <strain evidence="11 12">FSC1006</strain>
    </source>
</reference>
<feature type="transmembrane region" description="Helical" evidence="9">
    <location>
        <begin position="122"/>
        <end position="142"/>
    </location>
</feature>
<comment type="similarity">
    <text evidence="8">Belongs to the major facilitator superfamily. Proton-dependent oligopeptide transporter (POT/PTR) (TC 2.A.17) family.</text>
</comment>
<dbReference type="NCBIfam" id="TIGR00924">
    <property type="entry name" value="yjdL_sub1_fam"/>
    <property type="match status" value="1"/>
</dbReference>
<dbReference type="GO" id="GO:0005886">
    <property type="term" value="C:plasma membrane"/>
    <property type="evidence" value="ECO:0007669"/>
    <property type="project" value="UniProtKB-SubCell"/>
</dbReference>
<evidence type="ECO:0000256" key="8">
    <source>
        <dbReference type="RuleBase" id="RU003755"/>
    </source>
</evidence>
<dbReference type="PROSITE" id="PS01023">
    <property type="entry name" value="PTR2_2"/>
    <property type="match status" value="1"/>
</dbReference>
<dbReference type="Proteomes" id="UP000029672">
    <property type="component" value="Chromosome"/>
</dbReference>
<feature type="transmembrane region" description="Helical" evidence="9">
    <location>
        <begin position="317"/>
        <end position="338"/>
    </location>
</feature>
<feature type="transmembrane region" description="Helical" evidence="9">
    <location>
        <begin position="148"/>
        <end position="166"/>
    </location>
</feature>
<feature type="transmembrane region" description="Helical" evidence="9">
    <location>
        <begin position="285"/>
        <end position="305"/>
    </location>
</feature>
<feature type="transmembrane region" description="Helical" evidence="9">
    <location>
        <begin position="211"/>
        <end position="232"/>
    </location>
</feature>
<evidence type="ECO:0000313" key="12">
    <source>
        <dbReference type="Proteomes" id="UP000029672"/>
    </source>
</evidence>
<proteinExistence type="inferred from homology"/>
<dbReference type="Pfam" id="PF00854">
    <property type="entry name" value="PTR2"/>
    <property type="match status" value="1"/>
</dbReference>
<name>A0A097ERV1_9GAMM</name>
<dbReference type="KEGG" id="frf:LO80_02850"/>
<dbReference type="InterPro" id="IPR000109">
    <property type="entry name" value="POT_fam"/>
</dbReference>
<evidence type="ECO:0000256" key="3">
    <source>
        <dbReference type="ARBA" id="ARBA00022475"/>
    </source>
</evidence>
<dbReference type="PANTHER" id="PTHR23517:SF15">
    <property type="entry name" value="PROTON-DEPENDENT OLIGOPEPTIDE FAMILY TRANSPORT PROTEIN"/>
    <property type="match status" value="1"/>
</dbReference>
<sequence length="458" mass="50189">MWEYFSFYGMRALLILYLIDYLKLGDATSYATAGAYVTLVYLSPVVGGVVADKILGYKRAVIYGASLMSVGHLILGFGGDSMLFYGMAFIVCGYGFFKSNVSCLLGQQYSAEDPKKDSAFTLLYLGGNLGGIVAPALCGLAAHYYGWHYGFGIAGIGMILGLIIFISGSKHIPGVIPKNSTSKTLQSSLIILSILVVLCASYFALDLLWDGYLLSIVTAITVVYFIIVLFKVDSSTRKSLFILIPFFIFGIVFWMFDEQLYTSVEVFIHRNVDTYLLGIDIPASMFTSMNSLSILFGGLVVAWIWKRVKSLDNDFGRMIKFSFGFVFQLLCFILFFIAAKNASIDGTTSALLVIIALACLGVSELFIDPIALSEITSIKDKKYTGFLAASYMLFTGSIAGFIGAKVADFASLGNSSSKNLDLISQAQLFQSLFMHIISVILVTVLLWFVVAFFVKKLK</sequence>
<evidence type="ECO:0000256" key="5">
    <source>
        <dbReference type="ARBA" id="ARBA00022856"/>
    </source>
</evidence>
<dbReference type="PROSITE" id="PS50850">
    <property type="entry name" value="MFS"/>
    <property type="match status" value="1"/>
</dbReference>
<keyword evidence="5" id="KW-0653">Protein transport</keyword>
<feature type="transmembrane region" description="Helical" evidence="9">
    <location>
        <begin position="350"/>
        <end position="371"/>
    </location>
</feature>
<dbReference type="GO" id="GO:0006857">
    <property type="term" value="P:oligopeptide transport"/>
    <property type="evidence" value="ECO:0007669"/>
    <property type="project" value="InterPro"/>
</dbReference>
<dbReference type="InterPro" id="IPR050171">
    <property type="entry name" value="MFS_Transporters"/>
</dbReference>
<feature type="transmembrane region" description="Helical" evidence="9">
    <location>
        <begin position="187"/>
        <end position="205"/>
    </location>
</feature>
<dbReference type="InterPro" id="IPR020846">
    <property type="entry name" value="MFS_dom"/>
</dbReference>
<keyword evidence="6 9" id="KW-1133">Transmembrane helix</keyword>
<feature type="transmembrane region" description="Helical" evidence="9">
    <location>
        <begin position="432"/>
        <end position="454"/>
    </location>
</feature>
<evidence type="ECO:0000256" key="7">
    <source>
        <dbReference type="ARBA" id="ARBA00023136"/>
    </source>
</evidence>
<feature type="transmembrane region" description="Helical" evidence="9">
    <location>
        <begin position="239"/>
        <end position="256"/>
    </location>
</feature>
<dbReference type="eggNOG" id="COG3104">
    <property type="taxonomic scope" value="Bacteria"/>
</dbReference>
<keyword evidence="3" id="KW-1003">Cell membrane</keyword>
<dbReference type="GO" id="GO:1904680">
    <property type="term" value="F:peptide transmembrane transporter activity"/>
    <property type="evidence" value="ECO:0007669"/>
    <property type="project" value="InterPro"/>
</dbReference>
<feature type="transmembrane region" description="Helical" evidence="9">
    <location>
        <begin position="60"/>
        <end position="77"/>
    </location>
</feature>
<evidence type="ECO:0000256" key="9">
    <source>
        <dbReference type="SAM" id="Phobius"/>
    </source>
</evidence>
<gene>
    <name evidence="11" type="ORF">LO80_02850</name>
</gene>